<dbReference type="GO" id="GO:0008236">
    <property type="term" value="F:serine-type peptidase activity"/>
    <property type="evidence" value="ECO:0007669"/>
    <property type="project" value="UniProtKB-KW"/>
</dbReference>
<evidence type="ECO:0000256" key="4">
    <source>
        <dbReference type="ARBA" id="ARBA00022801"/>
    </source>
</evidence>
<evidence type="ECO:0000256" key="1">
    <source>
        <dbReference type="ARBA" id="ARBA00006534"/>
    </source>
</evidence>
<dbReference type="OrthoDB" id="9799980at2"/>
<keyword evidence="5" id="KW-0720">Serine protease</keyword>
<dbReference type="SUPFAM" id="SSF52317">
    <property type="entry name" value="Class I glutamine amidotransferase-like"/>
    <property type="match status" value="1"/>
</dbReference>
<dbReference type="NCBIfam" id="TIGR04183">
    <property type="entry name" value="Por_Secre_tail"/>
    <property type="match status" value="1"/>
</dbReference>
<evidence type="ECO:0000256" key="2">
    <source>
        <dbReference type="ARBA" id="ARBA00022670"/>
    </source>
</evidence>
<feature type="chain" id="PRO_5020903694" evidence="6">
    <location>
        <begin position="19"/>
        <end position="430"/>
    </location>
</feature>
<dbReference type="AlphaFoldDB" id="A0A4U5TRA7"/>
<dbReference type="InterPro" id="IPR026444">
    <property type="entry name" value="Secre_tail"/>
</dbReference>
<evidence type="ECO:0000256" key="5">
    <source>
        <dbReference type="ARBA" id="ARBA00022825"/>
    </source>
</evidence>
<dbReference type="RefSeq" id="WP_138932033.1">
    <property type="nucleotide sequence ID" value="NZ_SWMU01000003.1"/>
</dbReference>
<dbReference type="PANTHER" id="PTHR36175">
    <property type="entry name" value="CYANOPHYCINASE"/>
    <property type="match status" value="1"/>
</dbReference>
<protein>
    <submittedName>
        <fullName evidence="8">T9SS type A sorting domain-containing protein</fullName>
    </submittedName>
</protein>
<evidence type="ECO:0000256" key="3">
    <source>
        <dbReference type="ARBA" id="ARBA00022729"/>
    </source>
</evidence>
<name>A0A4U5TRA7_9FLAO</name>
<keyword evidence="4" id="KW-0378">Hydrolase</keyword>
<keyword evidence="2" id="KW-0645">Protease</keyword>
<feature type="domain" description="Secretion system C-terminal sorting" evidence="7">
    <location>
        <begin position="360"/>
        <end position="422"/>
    </location>
</feature>
<gene>
    <name evidence="8" type="ORF">FCN74_07755</name>
</gene>
<organism evidence="8 9">
    <name type="scientific">Mesohalobacter halotolerans</name>
    <dbReference type="NCBI Taxonomy" id="1883405"/>
    <lineage>
        <taxon>Bacteria</taxon>
        <taxon>Pseudomonadati</taxon>
        <taxon>Bacteroidota</taxon>
        <taxon>Flavobacteriia</taxon>
        <taxon>Flavobacteriales</taxon>
        <taxon>Flavobacteriaceae</taxon>
        <taxon>Mesohalobacter</taxon>
    </lineage>
</organism>
<dbReference type="InterPro" id="IPR029062">
    <property type="entry name" value="Class_I_gatase-like"/>
</dbReference>
<dbReference type="Proteomes" id="UP000306552">
    <property type="component" value="Unassembled WGS sequence"/>
</dbReference>
<dbReference type="Gene3D" id="3.40.50.880">
    <property type="match status" value="1"/>
</dbReference>
<comment type="caution">
    <text evidence="8">The sequence shown here is derived from an EMBL/GenBank/DDBJ whole genome shotgun (WGS) entry which is preliminary data.</text>
</comment>
<dbReference type="CDD" id="cd03145">
    <property type="entry name" value="GAT1_cyanophycinase"/>
    <property type="match status" value="1"/>
</dbReference>
<accession>A0A4U5TRA7</accession>
<keyword evidence="3 6" id="KW-0732">Signal</keyword>
<dbReference type="Pfam" id="PF18962">
    <property type="entry name" value="Por_Secre_tail"/>
    <property type="match status" value="1"/>
</dbReference>
<dbReference type="EMBL" id="SWMU01000003">
    <property type="protein sequence ID" value="TKS55918.1"/>
    <property type="molecule type" value="Genomic_DNA"/>
</dbReference>
<evidence type="ECO:0000259" key="7">
    <source>
        <dbReference type="Pfam" id="PF18962"/>
    </source>
</evidence>
<reference evidence="8 9" key="1">
    <citation type="submission" date="2019-04" db="EMBL/GenBank/DDBJ databases">
        <title>Psychroflexus halotolerans sp. nov., isolated from a marine solar saltern.</title>
        <authorList>
            <person name="Feng X."/>
        </authorList>
    </citation>
    <scope>NUCLEOTIDE SEQUENCE [LARGE SCALE GENOMIC DNA]</scope>
    <source>
        <strain evidence="8 9">WDS2C27</strain>
    </source>
</reference>
<evidence type="ECO:0000256" key="6">
    <source>
        <dbReference type="SAM" id="SignalP"/>
    </source>
</evidence>
<dbReference type="InterPro" id="IPR005320">
    <property type="entry name" value="Peptidase_S51"/>
</dbReference>
<evidence type="ECO:0000313" key="8">
    <source>
        <dbReference type="EMBL" id="TKS55918.1"/>
    </source>
</evidence>
<keyword evidence="9" id="KW-1185">Reference proteome</keyword>
<dbReference type="Pfam" id="PF03575">
    <property type="entry name" value="Peptidase_S51"/>
    <property type="match status" value="1"/>
</dbReference>
<proteinExistence type="inferred from homology"/>
<feature type="signal peptide" evidence="6">
    <location>
        <begin position="1"/>
        <end position="18"/>
    </location>
</feature>
<comment type="similarity">
    <text evidence="1">Belongs to the peptidase S51 family.</text>
</comment>
<sequence length="430" mass="48145">MKLLKYTLILFCFKLCLSQNYTSFYTGNPNNIDTNPQFGICLMGGASENDNAMQWFLNLADGGDIVVLRTSGTDGYNDYMFNQLGVNLNSVETIRIDQAQGATENYVLQQVAEAEAIWFAGGDQADYVNYFKNTALEDLLNDHINIKQYPIGGISAGMAILSEFYFDALNGTITSIEALSNPFDPKLSLGTSDFIDANVLSNTITDTHYDNPDRRGRHMAFMARLQDQIGERVFGIGLDEFTAACINQNGIAQIYGDFPNFNDYAYFIQINCLDTTSPESLNPNQALNWNLNQSAVKAYKVAGTSNGTHTFDLNTWETGNGGQWENWWVNQGNFQSQNASPIDCENLSTVEFDDESVQLHPNPVQNLLQISADLSIKKIEVYNINGEILKTKHLKTDQTQVRFNGFPKGIYLTKIYFIDKSLTVYKVVKN</sequence>
<evidence type="ECO:0000313" key="9">
    <source>
        <dbReference type="Proteomes" id="UP000306552"/>
    </source>
</evidence>
<dbReference type="PANTHER" id="PTHR36175:SF1">
    <property type="entry name" value="CYANOPHYCINASE"/>
    <property type="match status" value="1"/>
</dbReference>
<dbReference type="GO" id="GO:0006508">
    <property type="term" value="P:proteolysis"/>
    <property type="evidence" value="ECO:0007669"/>
    <property type="project" value="UniProtKB-KW"/>
</dbReference>